<evidence type="ECO:0000313" key="2">
    <source>
        <dbReference type="Proteomes" id="UP000722750"/>
    </source>
</evidence>
<dbReference type="AlphaFoldDB" id="A0A941W487"/>
<proteinExistence type="predicted"/>
<dbReference type="GO" id="GO:0006355">
    <property type="term" value="P:regulation of DNA-templated transcription"/>
    <property type="evidence" value="ECO:0007669"/>
    <property type="project" value="InterPro"/>
</dbReference>
<dbReference type="Pfam" id="PF19891">
    <property type="entry name" value="DUF6364"/>
    <property type="match status" value="1"/>
</dbReference>
<reference evidence="1" key="1">
    <citation type="journal article" date="2021" name="ISME J.">
        <title>Fine-scale metabolic discontinuity in a stratified prokaryote microbiome of a Red Sea deep halocline.</title>
        <authorList>
            <person name="Michoud G."/>
            <person name="Ngugi D.K."/>
            <person name="Barozzi A."/>
            <person name="Merlino G."/>
            <person name="Calleja M.L."/>
            <person name="Delgado-Huertas A."/>
            <person name="Moran X.A.G."/>
            <person name="Daffonchio D."/>
        </authorList>
    </citation>
    <scope>NUCLEOTIDE SEQUENCE</scope>
    <source>
        <strain evidence="1">SuakinDeep_MAG55_1</strain>
    </source>
</reference>
<evidence type="ECO:0000313" key="1">
    <source>
        <dbReference type="EMBL" id="MBS1259249.1"/>
    </source>
</evidence>
<gene>
    <name evidence="1" type="ORF">MAG551_02316</name>
</gene>
<name>A0A941W487_9BACT</name>
<dbReference type="InterPro" id="IPR045944">
    <property type="entry name" value="DUF6364"/>
</dbReference>
<sequence>MQKKLTLRIDENLIEKAKRFSEKNGKSVSKIVSDYFSILFGKYSPSDSENTPIVQSLKGSLKGKDINKKDYKLYLEKKYL</sequence>
<organism evidence="1 2">
    <name type="scientific">Candidatus Scalindua arabica</name>
    <dbReference type="NCBI Taxonomy" id="1127984"/>
    <lineage>
        <taxon>Bacteria</taxon>
        <taxon>Pseudomonadati</taxon>
        <taxon>Planctomycetota</taxon>
        <taxon>Candidatus Brocadiia</taxon>
        <taxon>Candidatus Brocadiales</taxon>
        <taxon>Candidatus Scalinduaceae</taxon>
        <taxon>Candidatus Scalindua</taxon>
    </lineage>
</organism>
<dbReference type="Proteomes" id="UP000722750">
    <property type="component" value="Unassembled WGS sequence"/>
</dbReference>
<dbReference type="EMBL" id="JAANXD010000087">
    <property type="protein sequence ID" value="MBS1259249.1"/>
    <property type="molecule type" value="Genomic_DNA"/>
</dbReference>
<comment type="caution">
    <text evidence="1">The sequence shown here is derived from an EMBL/GenBank/DDBJ whole genome shotgun (WGS) entry which is preliminary data.</text>
</comment>
<dbReference type="SUPFAM" id="SSF47598">
    <property type="entry name" value="Ribbon-helix-helix"/>
    <property type="match status" value="1"/>
</dbReference>
<protein>
    <recommendedName>
        <fullName evidence="3">Antitoxin</fullName>
    </recommendedName>
</protein>
<evidence type="ECO:0008006" key="3">
    <source>
        <dbReference type="Google" id="ProtNLM"/>
    </source>
</evidence>
<dbReference type="InterPro" id="IPR010985">
    <property type="entry name" value="Ribbon_hlx_hlx"/>
</dbReference>
<accession>A0A941W487</accession>